<dbReference type="EMBL" id="FNAI01000001">
    <property type="protein sequence ID" value="SDD42197.1"/>
    <property type="molecule type" value="Genomic_DNA"/>
</dbReference>
<gene>
    <name evidence="2" type="ORF">SAMN05216464_101689</name>
</gene>
<feature type="region of interest" description="Disordered" evidence="1">
    <location>
        <begin position="1"/>
        <end position="39"/>
    </location>
</feature>
<proteinExistence type="predicted"/>
<protein>
    <submittedName>
        <fullName evidence="2">Uncharacterized protein</fullName>
    </submittedName>
</protein>
<accession>A0A1G6UNR6</accession>
<sequence>MSKKKPLPNPVGKKGPSDYQSGKGGPAKPEPISTNKKGK</sequence>
<dbReference type="Proteomes" id="UP000199072">
    <property type="component" value="Unassembled WGS sequence"/>
</dbReference>
<dbReference type="AlphaFoldDB" id="A0A1G6UNR6"/>
<reference evidence="2 3" key="1">
    <citation type="submission" date="2016-10" db="EMBL/GenBank/DDBJ databases">
        <authorList>
            <person name="de Groot N.N."/>
        </authorList>
    </citation>
    <scope>NUCLEOTIDE SEQUENCE [LARGE SCALE GENOMIC DNA]</scope>
    <source>
        <strain evidence="2 3">47C3B</strain>
    </source>
</reference>
<dbReference type="STRING" id="1391627.SAMN05216464_101689"/>
<evidence type="ECO:0000256" key="1">
    <source>
        <dbReference type="SAM" id="MobiDB-lite"/>
    </source>
</evidence>
<keyword evidence="3" id="KW-1185">Reference proteome</keyword>
<name>A0A1G6UNR6_9SPHI</name>
<evidence type="ECO:0000313" key="2">
    <source>
        <dbReference type="EMBL" id="SDD42197.1"/>
    </source>
</evidence>
<organism evidence="2 3">
    <name type="scientific">Mucilaginibacter pineti</name>
    <dbReference type="NCBI Taxonomy" id="1391627"/>
    <lineage>
        <taxon>Bacteria</taxon>
        <taxon>Pseudomonadati</taxon>
        <taxon>Bacteroidota</taxon>
        <taxon>Sphingobacteriia</taxon>
        <taxon>Sphingobacteriales</taxon>
        <taxon>Sphingobacteriaceae</taxon>
        <taxon>Mucilaginibacter</taxon>
    </lineage>
</organism>
<evidence type="ECO:0000313" key="3">
    <source>
        <dbReference type="Proteomes" id="UP000199072"/>
    </source>
</evidence>